<reference evidence="6" key="1">
    <citation type="journal article" date="2013" name="Genome Announc.">
        <title>Draft genome sequence of the ascomycete Phaeoacremonium aleophilum strain UCR-PA7, a causal agent of the esca disease complex in grapevines.</title>
        <authorList>
            <person name="Blanco-Ulate B."/>
            <person name="Rolshausen P."/>
            <person name="Cantu D."/>
        </authorList>
    </citation>
    <scope>NUCLEOTIDE SEQUENCE [LARGE SCALE GENOMIC DNA]</scope>
    <source>
        <strain evidence="6">UCR-PA7</strain>
    </source>
</reference>
<dbReference type="Gene3D" id="1.25.10.10">
    <property type="entry name" value="Leucine-rich Repeat Variant"/>
    <property type="match status" value="2"/>
</dbReference>
<accession>R8BD53</accession>
<evidence type="ECO:0000313" key="5">
    <source>
        <dbReference type="EMBL" id="EON97239.1"/>
    </source>
</evidence>
<dbReference type="HOGENOM" id="CLU_021804_0_0_1"/>
<keyword evidence="6" id="KW-1185">Reference proteome</keyword>
<dbReference type="InterPro" id="IPR032460">
    <property type="entry name" value="Symplekin/Pta1_N"/>
</dbReference>
<evidence type="ECO:0000256" key="1">
    <source>
        <dbReference type="ARBA" id="ARBA00004123"/>
    </source>
</evidence>
<evidence type="ECO:0000256" key="2">
    <source>
        <dbReference type="ARBA" id="ARBA00022664"/>
    </source>
</evidence>
<comment type="subcellular location">
    <subcellularLocation>
        <location evidence="1">Nucleus</location>
    </subcellularLocation>
</comment>
<dbReference type="AlphaFoldDB" id="R8BD53"/>
<sequence>MAQQNMTPEEQLLQLRDARKLVLSDVKYYPNIVQVVLPILAPTSGPTVRRWVADFIAEAFASPALPSKDKETLCLLVLEHLKQTLERPKEDPYVLQSAIMAAASIYPLAMRWMPSTASRIMNAILNFNPLKLANSPMTPKTRVLVKSMEKTTRMLLIHLSKRDPHNPFAPRIQQYVERLLRSRSEIFDDASRKRAFAEQQAAYIEAKRQRLSADTAPAPHVQVQPLAPGPNSLAAIFTLTGNTGLQGFDAAQMPAPMAARIAVSTLSRLDPQILTLAVTGIRDRLASLAATQAQAINPDTAPLGVEEDDDDYEPDYYAAEDTEQILNKLDGEAQEEQAPKLEAASLALGAFKLPPAPSLNPDIAAQAGQGTVTRVFGAMQQLEDPIVKKPKAGINRLAASSYDRDSWLTVITRLATRASAGLENVSVKDENGSALADRNRPSLSNAIREMLYNYVLEDFRKRIEVAVAWLCEEWYNDALQKRYSTDAPLHYDKWALKLVDGFFPYLNPQDKVLTRFLGEIPEVNASILARVTKLCRDPSMVQLAITSLLYLVMMKPPARLLALNTVQDIWFEYEDARPMAGKVLVKWRPGFIESHSGSNEGSIPSGSSGVAVAT</sequence>
<dbReference type="InterPro" id="IPR011989">
    <property type="entry name" value="ARM-like"/>
</dbReference>
<dbReference type="RefSeq" id="XP_007917958.1">
    <property type="nucleotide sequence ID" value="XM_007919767.1"/>
</dbReference>
<feature type="domain" description="Symplekin/Pta1 N-terminal" evidence="4">
    <location>
        <begin position="114"/>
        <end position="193"/>
    </location>
</feature>
<dbReference type="Proteomes" id="UP000014074">
    <property type="component" value="Unassembled WGS sequence"/>
</dbReference>
<dbReference type="OrthoDB" id="331600at2759"/>
<gene>
    <name evidence="5" type="ORF">UCRPA7_7234</name>
</gene>
<name>R8BD53_PHAM7</name>
<keyword evidence="2" id="KW-0507">mRNA processing</keyword>
<dbReference type="KEGG" id="tmn:UCRPA7_7234"/>
<dbReference type="PANTHER" id="PTHR15245">
    <property type="entry name" value="SYMPLEKIN-RELATED"/>
    <property type="match status" value="1"/>
</dbReference>
<evidence type="ECO:0000313" key="6">
    <source>
        <dbReference type="Proteomes" id="UP000014074"/>
    </source>
</evidence>
<dbReference type="EMBL" id="KB933272">
    <property type="protein sequence ID" value="EON97239.1"/>
    <property type="molecule type" value="Genomic_DNA"/>
</dbReference>
<dbReference type="Pfam" id="PF11935">
    <property type="entry name" value="SYMPK_PTA1_N"/>
    <property type="match status" value="1"/>
</dbReference>
<proteinExistence type="predicted"/>
<keyword evidence="3" id="KW-0539">Nucleus</keyword>
<dbReference type="GO" id="GO:0006397">
    <property type="term" value="P:mRNA processing"/>
    <property type="evidence" value="ECO:0007669"/>
    <property type="project" value="UniProtKB-KW"/>
</dbReference>
<dbReference type="PANTHER" id="PTHR15245:SF20">
    <property type="entry name" value="SYMPLEKIN"/>
    <property type="match status" value="1"/>
</dbReference>
<protein>
    <submittedName>
        <fullName evidence="5">Putative mrna cleavage and polyadenylation specificity factor complex subunit protein</fullName>
    </submittedName>
</protein>
<dbReference type="InterPro" id="IPR021850">
    <property type="entry name" value="Symplekin/Pta1"/>
</dbReference>
<dbReference type="GO" id="GO:0005847">
    <property type="term" value="C:mRNA cleavage and polyadenylation specificity factor complex"/>
    <property type="evidence" value="ECO:0007669"/>
    <property type="project" value="TreeGrafter"/>
</dbReference>
<evidence type="ECO:0000259" key="4">
    <source>
        <dbReference type="Pfam" id="PF11935"/>
    </source>
</evidence>
<evidence type="ECO:0000256" key="3">
    <source>
        <dbReference type="ARBA" id="ARBA00023242"/>
    </source>
</evidence>
<dbReference type="eggNOG" id="KOG1895">
    <property type="taxonomic scope" value="Eukaryota"/>
</dbReference>
<dbReference type="GeneID" id="19327974"/>
<organism evidence="5 6">
    <name type="scientific">Phaeoacremonium minimum (strain UCR-PA7)</name>
    <name type="common">Esca disease fungus</name>
    <name type="synonym">Togninia minima</name>
    <dbReference type="NCBI Taxonomy" id="1286976"/>
    <lineage>
        <taxon>Eukaryota</taxon>
        <taxon>Fungi</taxon>
        <taxon>Dikarya</taxon>
        <taxon>Ascomycota</taxon>
        <taxon>Pezizomycotina</taxon>
        <taxon>Sordariomycetes</taxon>
        <taxon>Sordariomycetidae</taxon>
        <taxon>Togniniales</taxon>
        <taxon>Togniniaceae</taxon>
        <taxon>Phaeoacremonium</taxon>
    </lineage>
</organism>